<evidence type="ECO:0000313" key="2">
    <source>
        <dbReference type="Proteomes" id="UP001163835"/>
    </source>
</evidence>
<accession>A0ACC1TIT5</accession>
<dbReference type="Proteomes" id="UP001163835">
    <property type="component" value="Unassembled WGS sequence"/>
</dbReference>
<keyword evidence="2" id="KW-1185">Reference proteome</keyword>
<sequence>MPSINIRVKTIEELADAVQNLMNLQKQFFDTDSIMIHHLSSIETTVQRATGLLRETIYNVGKHKDILQQAAITTYFKGNTHGIFFDLEFEISYFNPRWENFNEVMIEPTKCTLGDIIHNLQAVCRKIIDMNFAMTRIETPKSITNKTESMLKELLEEAVAGAMADLSCLAMNFEENGSVDTEVAEMLLHLDNAKNYLEDIEDIFAQAVVGLEKALNANNGQRSWDVRNDARRVLIDARIGCKNVRGMWKFVHKEMEKGLCGDLKEMSRQFWGTRVGNNEFECSLYYTTMDYENSFFLSKLIDVRYRGNRFRGRGGLIRDDRHSRNARKVARAGGTDRGLLGCRDQAKPEWEQ</sequence>
<gene>
    <name evidence="1" type="ORF">F5876DRAFT_70555</name>
</gene>
<comment type="caution">
    <text evidence="1">The sequence shown here is derived from an EMBL/GenBank/DDBJ whole genome shotgun (WGS) entry which is preliminary data.</text>
</comment>
<reference evidence="1" key="1">
    <citation type="submission" date="2022-09" db="EMBL/GenBank/DDBJ databases">
        <title>A Global Phylogenomic Analysis of the Shiitake Genus Lentinula.</title>
        <authorList>
            <consortium name="DOE Joint Genome Institute"/>
            <person name="Sierra-Patev S."/>
            <person name="Min B."/>
            <person name="Naranjo-Ortiz M."/>
            <person name="Looney B."/>
            <person name="Konkel Z."/>
            <person name="Slot J.C."/>
            <person name="Sakamoto Y."/>
            <person name="Steenwyk J.L."/>
            <person name="Rokas A."/>
            <person name="Carro J."/>
            <person name="Camarero S."/>
            <person name="Ferreira P."/>
            <person name="Molpeceres G."/>
            <person name="Ruiz-Duenas F.J."/>
            <person name="Serrano A."/>
            <person name="Henrissat B."/>
            <person name="Drula E."/>
            <person name="Hughes K.W."/>
            <person name="Mata J.L."/>
            <person name="Ishikawa N.K."/>
            <person name="Vargas-Isla R."/>
            <person name="Ushijima S."/>
            <person name="Smith C.A."/>
            <person name="Ahrendt S."/>
            <person name="Andreopoulos W."/>
            <person name="He G."/>
            <person name="Labutti K."/>
            <person name="Lipzen A."/>
            <person name="Ng V."/>
            <person name="Riley R."/>
            <person name="Sandor L."/>
            <person name="Barry K."/>
            <person name="Martinez A.T."/>
            <person name="Xiao Y."/>
            <person name="Gibbons J.G."/>
            <person name="Terashima K."/>
            <person name="Grigoriev I.V."/>
            <person name="Hibbett D.S."/>
        </authorList>
    </citation>
    <scope>NUCLEOTIDE SEQUENCE</scope>
    <source>
        <strain evidence="1">TMI1499</strain>
    </source>
</reference>
<protein>
    <submittedName>
        <fullName evidence="1">Uncharacterized protein</fullName>
    </submittedName>
</protein>
<evidence type="ECO:0000313" key="1">
    <source>
        <dbReference type="EMBL" id="KAJ3804533.1"/>
    </source>
</evidence>
<organism evidence="1 2">
    <name type="scientific">Lentinula aff. lateritia</name>
    <dbReference type="NCBI Taxonomy" id="2804960"/>
    <lineage>
        <taxon>Eukaryota</taxon>
        <taxon>Fungi</taxon>
        <taxon>Dikarya</taxon>
        <taxon>Basidiomycota</taxon>
        <taxon>Agaricomycotina</taxon>
        <taxon>Agaricomycetes</taxon>
        <taxon>Agaricomycetidae</taxon>
        <taxon>Agaricales</taxon>
        <taxon>Marasmiineae</taxon>
        <taxon>Omphalotaceae</taxon>
        <taxon>Lentinula</taxon>
    </lineage>
</organism>
<name>A0ACC1TIT5_9AGAR</name>
<proteinExistence type="predicted"/>
<dbReference type="EMBL" id="MU795942">
    <property type="protein sequence ID" value="KAJ3804533.1"/>
    <property type="molecule type" value="Genomic_DNA"/>
</dbReference>